<dbReference type="EMBL" id="CP090170">
    <property type="protein sequence ID" value="UJO20720.1"/>
    <property type="molecule type" value="Genomic_DNA"/>
</dbReference>
<organism evidence="4 5">
    <name type="scientific">Passalora fulva</name>
    <name type="common">Tomato leaf mold</name>
    <name type="synonym">Cladosporium fulvum</name>
    <dbReference type="NCBI Taxonomy" id="5499"/>
    <lineage>
        <taxon>Eukaryota</taxon>
        <taxon>Fungi</taxon>
        <taxon>Dikarya</taxon>
        <taxon>Ascomycota</taxon>
        <taxon>Pezizomycotina</taxon>
        <taxon>Dothideomycetes</taxon>
        <taxon>Dothideomycetidae</taxon>
        <taxon>Mycosphaerellales</taxon>
        <taxon>Mycosphaerellaceae</taxon>
        <taxon>Fulvia</taxon>
    </lineage>
</organism>
<reference evidence="4" key="1">
    <citation type="submission" date="2021-12" db="EMBL/GenBank/DDBJ databases">
        <authorList>
            <person name="Zaccaron A."/>
            <person name="Stergiopoulos I."/>
        </authorList>
    </citation>
    <scope>NUCLEOTIDE SEQUENCE</scope>
    <source>
        <strain evidence="4">Race5_Kim</strain>
    </source>
</reference>
<dbReference type="Pfam" id="PF00583">
    <property type="entry name" value="Acetyltransf_1"/>
    <property type="match status" value="1"/>
</dbReference>
<evidence type="ECO:0000259" key="3">
    <source>
        <dbReference type="PROSITE" id="PS51186"/>
    </source>
</evidence>
<feature type="transmembrane region" description="Helical" evidence="2">
    <location>
        <begin position="200"/>
        <end position="219"/>
    </location>
</feature>
<evidence type="ECO:0000313" key="5">
    <source>
        <dbReference type="Proteomes" id="UP000756132"/>
    </source>
</evidence>
<feature type="region of interest" description="Disordered" evidence="1">
    <location>
        <begin position="115"/>
        <end position="148"/>
    </location>
</feature>
<keyword evidence="2" id="KW-0472">Membrane</keyword>
<dbReference type="OrthoDB" id="5343688at2759"/>
<feature type="compositionally biased region" description="Low complexity" evidence="1">
    <location>
        <begin position="126"/>
        <end position="137"/>
    </location>
</feature>
<dbReference type="SUPFAM" id="SSF55729">
    <property type="entry name" value="Acyl-CoA N-acyltransferases (Nat)"/>
    <property type="match status" value="1"/>
</dbReference>
<sequence>MTAAALPLIAMGRLSHPKASFLDVHLANGHSSTTTTTTTTTTIFETVENYFPPVFKSDITPLRLAPPPREESTRVQLQRQRLREQHKRQHSVSTTIPGIKTSAAFFASLRTNLRLHASPPPPSPISTPNSMRGSAASLPPPSPLSVPVMENDIAETPASEDPLAGVPELRSYLTTNEAERTGALKLVADSVAQQRNATNGAIIFSPINLTVLVAVIAFLGKVMMDRGYDEWAVGSTSVGLVMAGLIFCRFATARYLREAEAINWEWAGDVDVLVTKFGDDVIGALLVEWLSGESRKKNKKAWRGLIRAWTVKLKYRGKGVGSGLLDEAVKEAKKKGAEGLEFDDTHANSVRILPSIYNGAFDRADRKAREKLENLLEASSPRGHKKKRSNS</sequence>
<dbReference type="InterPro" id="IPR016181">
    <property type="entry name" value="Acyl_CoA_acyltransferase"/>
</dbReference>
<reference evidence="4" key="2">
    <citation type="journal article" date="2022" name="Microb. Genom.">
        <title>A chromosome-scale genome assembly of the tomato pathogen Cladosporium fulvum reveals a compartmentalized genome architecture and the presence of a dispensable chromosome.</title>
        <authorList>
            <person name="Zaccaron A.Z."/>
            <person name="Chen L.H."/>
            <person name="Samaras A."/>
            <person name="Stergiopoulos I."/>
        </authorList>
    </citation>
    <scope>NUCLEOTIDE SEQUENCE</scope>
    <source>
        <strain evidence="4">Race5_Kim</strain>
    </source>
</reference>
<dbReference type="InterPro" id="IPR000182">
    <property type="entry name" value="GNAT_dom"/>
</dbReference>
<keyword evidence="2" id="KW-1133">Transmembrane helix</keyword>
<name>A0A9Q8PE12_PASFU</name>
<keyword evidence="2" id="KW-0812">Transmembrane</keyword>
<dbReference type="GO" id="GO:0016747">
    <property type="term" value="F:acyltransferase activity, transferring groups other than amino-acyl groups"/>
    <property type="evidence" value="ECO:0007669"/>
    <property type="project" value="InterPro"/>
</dbReference>
<feature type="domain" description="N-acetyltransferase" evidence="3">
    <location>
        <begin position="223"/>
        <end position="377"/>
    </location>
</feature>
<evidence type="ECO:0000256" key="1">
    <source>
        <dbReference type="SAM" id="MobiDB-lite"/>
    </source>
</evidence>
<keyword evidence="5" id="KW-1185">Reference proteome</keyword>
<dbReference type="GeneID" id="71990836"/>
<dbReference type="KEGG" id="ffu:CLAFUR5_10958"/>
<dbReference type="RefSeq" id="XP_047765086.1">
    <property type="nucleotide sequence ID" value="XM_047910106.1"/>
</dbReference>
<evidence type="ECO:0000256" key="2">
    <source>
        <dbReference type="SAM" id="Phobius"/>
    </source>
</evidence>
<proteinExistence type="predicted"/>
<gene>
    <name evidence="4" type="ORF">CLAFUR5_10958</name>
</gene>
<dbReference type="AlphaFoldDB" id="A0A9Q8PE12"/>
<feature type="transmembrane region" description="Helical" evidence="2">
    <location>
        <begin position="231"/>
        <end position="252"/>
    </location>
</feature>
<dbReference type="Proteomes" id="UP000756132">
    <property type="component" value="Chromosome 8"/>
</dbReference>
<dbReference type="Gene3D" id="3.40.630.30">
    <property type="match status" value="1"/>
</dbReference>
<accession>A0A9Q8PE12</accession>
<dbReference type="CDD" id="cd04301">
    <property type="entry name" value="NAT_SF"/>
    <property type="match status" value="1"/>
</dbReference>
<evidence type="ECO:0000313" key="4">
    <source>
        <dbReference type="EMBL" id="UJO20720.1"/>
    </source>
</evidence>
<dbReference type="PROSITE" id="PS51186">
    <property type="entry name" value="GNAT"/>
    <property type="match status" value="1"/>
</dbReference>
<protein>
    <recommendedName>
        <fullName evidence="3">N-acetyltransferase domain-containing protein</fullName>
    </recommendedName>
</protein>